<dbReference type="NCBIfam" id="TIGR01850">
    <property type="entry name" value="argC"/>
    <property type="match status" value="1"/>
</dbReference>
<evidence type="ECO:0000256" key="5">
    <source>
        <dbReference type="ARBA" id="ARBA00023002"/>
    </source>
</evidence>
<dbReference type="OrthoDB" id="9801289at2"/>
<evidence type="ECO:0000256" key="1">
    <source>
        <dbReference type="ARBA" id="ARBA00004862"/>
    </source>
</evidence>
<evidence type="ECO:0000313" key="11">
    <source>
        <dbReference type="Proteomes" id="UP000324209"/>
    </source>
</evidence>
<evidence type="ECO:0000256" key="4">
    <source>
        <dbReference type="ARBA" id="ARBA00022857"/>
    </source>
</evidence>
<dbReference type="InterPro" id="IPR058924">
    <property type="entry name" value="AGPR_dimerisation_dom"/>
</dbReference>
<evidence type="ECO:0000313" key="10">
    <source>
        <dbReference type="EMBL" id="QEN07416.1"/>
    </source>
</evidence>
<dbReference type="GO" id="GO:0005737">
    <property type="term" value="C:cytoplasm"/>
    <property type="evidence" value="ECO:0007669"/>
    <property type="project" value="UniProtKB-SubCell"/>
</dbReference>
<dbReference type="EMBL" id="CP036150">
    <property type="protein sequence ID" value="QEN07416.1"/>
    <property type="molecule type" value="Genomic_DNA"/>
</dbReference>
<dbReference type="PANTHER" id="PTHR32338:SF10">
    <property type="entry name" value="N-ACETYL-GAMMA-GLUTAMYL-PHOSPHATE REDUCTASE, CHLOROPLASTIC-RELATED"/>
    <property type="match status" value="1"/>
</dbReference>
<dbReference type="UniPathway" id="UPA00068">
    <property type="reaction ID" value="UER00108"/>
</dbReference>
<keyword evidence="4 7" id="KW-0521">NADP</keyword>
<name>A0A5C1QLK3_9SPIO</name>
<reference evidence="10 11" key="1">
    <citation type="submission" date="2019-02" db="EMBL/GenBank/DDBJ databases">
        <title>Complete Genome Sequence and Methylome Analysis of free living Spirochaetas.</title>
        <authorList>
            <person name="Fomenkov A."/>
            <person name="Dubinina G."/>
            <person name="Leshcheva N."/>
            <person name="Mikheeva N."/>
            <person name="Grabovich M."/>
            <person name="Vincze T."/>
            <person name="Roberts R.J."/>
        </authorList>
    </citation>
    <scope>NUCLEOTIDE SEQUENCE [LARGE SCALE GENOMIC DNA]</scope>
    <source>
        <strain evidence="10 11">K2</strain>
    </source>
</reference>
<comment type="catalytic activity">
    <reaction evidence="6 7">
        <text>N-acetyl-L-glutamate 5-semialdehyde + phosphate + NADP(+) = N-acetyl-L-glutamyl 5-phosphate + NADPH + H(+)</text>
        <dbReference type="Rhea" id="RHEA:21588"/>
        <dbReference type="ChEBI" id="CHEBI:15378"/>
        <dbReference type="ChEBI" id="CHEBI:29123"/>
        <dbReference type="ChEBI" id="CHEBI:43474"/>
        <dbReference type="ChEBI" id="CHEBI:57783"/>
        <dbReference type="ChEBI" id="CHEBI:57936"/>
        <dbReference type="ChEBI" id="CHEBI:58349"/>
        <dbReference type="EC" id="1.2.1.38"/>
    </reaction>
</comment>
<dbReference type="Pfam" id="PF22698">
    <property type="entry name" value="Semialdhyde_dhC_1"/>
    <property type="match status" value="1"/>
</dbReference>
<dbReference type="CDD" id="cd17895">
    <property type="entry name" value="AGPR_1_N"/>
    <property type="match status" value="1"/>
</dbReference>
<dbReference type="PROSITE" id="PS01224">
    <property type="entry name" value="ARGC"/>
    <property type="match status" value="1"/>
</dbReference>
<gene>
    <name evidence="7 10" type="primary">argC</name>
    <name evidence="10" type="ORF">EXM22_05210</name>
</gene>
<dbReference type="HAMAP" id="MF_00150">
    <property type="entry name" value="ArgC_type1"/>
    <property type="match status" value="1"/>
</dbReference>
<dbReference type="SUPFAM" id="SSF55347">
    <property type="entry name" value="Glyceraldehyde-3-phosphate dehydrogenase-like, C-terminal domain"/>
    <property type="match status" value="1"/>
</dbReference>
<keyword evidence="5 7" id="KW-0560">Oxidoreductase</keyword>
<feature type="domain" description="Semialdehyde dehydrogenase NAD-binding" evidence="9">
    <location>
        <begin position="2"/>
        <end position="146"/>
    </location>
</feature>
<dbReference type="GO" id="GO:0051287">
    <property type="term" value="F:NAD binding"/>
    <property type="evidence" value="ECO:0007669"/>
    <property type="project" value="InterPro"/>
</dbReference>
<sequence length="345" mass="37778">MKAVILGATGYTGQILLRQLSTHEDIDSIIAVSSSIAGTSVLKSDAGLHPSILNKMELTKGLYVTVEEAVSLKADVVFSALPHLASAQVCDPFYDHSVVIDLSADFRMENPEGFFKAYGEYPPRAERLPSAVYGLSEVYRDQIRQSDLIANPGCYPTASLLPLIPLLKEKLISKKIIINALSGISGAGKKAKTSNLLVERSENICAYAPGTTHRHSMEILKEVKKVSSQGSVLFVPHLVPMKRGMAITISCELKEEISNASMNNLYQSFYKDSPFVKTVFPAIPETKQVWGSNRCDISWHREGKDLILFSVIDNLIKGASGQAIQNMNIRFGLDEIAGLRLHGEI</sequence>
<dbReference type="Gene3D" id="3.30.360.10">
    <property type="entry name" value="Dihydrodipicolinate Reductase, domain 2"/>
    <property type="match status" value="1"/>
</dbReference>
<dbReference type="Pfam" id="PF01118">
    <property type="entry name" value="Semialdhyde_dh"/>
    <property type="match status" value="1"/>
</dbReference>
<comment type="similarity">
    <text evidence="7">Belongs to the NAGSA dehydrogenase family. Type 1 subfamily.</text>
</comment>
<evidence type="ECO:0000256" key="2">
    <source>
        <dbReference type="ARBA" id="ARBA00022571"/>
    </source>
</evidence>
<dbReference type="InterPro" id="IPR000534">
    <property type="entry name" value="Semialdehyde_DH_NAD-bd"/>
</dbReference>
<dbReference type="PANTHER" id="PTHR32338">
    <property type="entry name" value="N-ACETYL-GAMMA-GLUTAMYL-PHOSPHATE REDUCTASE, CHLOROPLASTIC-RELATED-RELATED"/>
    <property type="match status" value="1"/>
</dbReference>
<comment type="function">
    <text evidence="7">Catalyzes the NADPH-dependent reduction of N-acetyl-5-glutamyl phosphate to yield N-acetyl-L-glutamate 5-semialdehyde.</text>
</comment>
<dbReference type="GO" id="GO:0006526">
    <property type="term" value="P:L-arginine biosynthetic process"/>
    <property type="evidence" value="ECO:0007669"/>
    <property type="project" value="UniProtKB-UniRule"/>
</dbReference>
<dbReference type="Gene3D" id="3.40.50.720">
    <property type="entry name" value="NAD(P)-binding Rossmann-like Domain"/>
    <property type="match status" value="1"/>
</dbReference>
<evidence type="ECO:0000259" key="9">
    <source>
        <dbReference type="SMART" id="SM00859"/>
    </source>
</evidence>
<evidence type="ECO:0000256" key="6">
    <source>
        <dbReference type="ARBA" id="ARBA00050557"/>
    </source>
</evidence>
<keyword evidence="11" id="KW-1185">Reference proteome</keyword>
<protein>
    <recommendedName>
        <fullName evidence="7">N-acetyl-gamma-glutamyl-phosphate reductase</fullName>
        <shortName evidence="7">AGPR</shortName>
        <ecNumber evidence="7">1.2.1.38</ecNumber>
    </recommendedName>
    <alternativeName>
        <fullName evidence="7">N-acetyl-glutamate semialdehyde dehydrogenase</fullName>
        <shortName evidence="7">NAGSA dehydrogenase</shortName>
    </alternativeName>
</protein>
<dbReference type="Proteomes" id="UP000324209">
    <property type="component" value="Chromosome"/>
</dbReference>
<dbReference type="AlphaFoldDB" id="A0A5C1QLK3"/>
<dbReference type="FunFam" id="3.30.360.10:FF:000014">
    <property type="entry name" value="N-acetyl-gamma-glutamyl-phosphate reductase"/>
    <property type="match status" value="1"/>
</dbReference>
<dbReference type="GO" id="GO:0003942">
    <property type="term" value="F:N-acetyl-gamma-glutamyl-phosphate reductase activity"/>
    <property type="evidence" value="ECO:0007669"/>
    <property type="project" value="UniProtKB-UniRule"/>
</dbReference>
<comment type="subcellular location">
    <subcellularLocation>
        <location evidence="7">Cytoplasm</location>
    </subcellularLocation>
</comment>
<keyword evidence="2 7" id="KW-0055">Arginine biosynthesis</keyword>
<dbReference type="InterPro" id="IPR000706">
    <property type="entry name" value="AGPR_type-1"/>
</dbReference>
<dbReference type="CDD" id="cd23934">
    <property type="entry name" value="AGPR_1_C"/>
    <property type="match status" value="1"/>
</dbReference>
<dbReference type="SMART" id="SM00859">
    <property type="entry name" value="Semialdhyde_dh"/>
    <property type="match status" value="1"/>
</dbReference>
<organism evidence="10 11">
    <name type="scientific">Oceanispirochaeta crateris</name>
    <dbReference type="NCBI Taxonomy" id="2518645"/>
    <lineage>
        <taxon>Bacteria</taxon>
        <taxon>Pseudomonadati</taxon>
        <taxon>Spirochaetota</taxon>
        <taxon>Spirochaetia</taxon>
        <taxon>Spirochaetales</taxon>
        <taxon>Spirochaetaceae</taxon>
        <taxon>Oceanispirochaeta</taxon>
    </lineage>
</organism>
<dbReference type="InterPro" id="IPR023013">
    <property type="entry name" value="AGPR_AS"/>
</dbReference>
<dbReference type="GO" id="GO:0070401">
    <property type="term" value="F:NADP+ binding"/>
    <property type="evidence" value="ECO:0007669"/>
    <property type="project" value="InterPro"/>
</dbReference>
<keyword evidence="3 7" id="KW-0028">Amino-acid biosynthesis</keyword>
<dbReference type="InterPro" id="IPR050085">
    <property type="entry name" value="AGPR"/>
</dbReference>
<accession>A0A5C1QLK3</accession>
<dbReference type="RefSeq" id="WP_149485496.1">
    <property type="nucleotide sequence ID" value="NZ_CP036150.1"/>
</dbReference>
<dbReference type="InterPro" id="IPR036291">
    <property type="entry name" value="NAD(P)-bd_dom_sf"/>
</dbReference>
<dbReference type="SUPFAM" id="SSF51735">
    <property type="entry name" value="NAD(P)-binding Rossmann-fold domains"/>
    <property type="match status" value="1"/>
</dbReference>
<keyword evidence="7" id="KW-0963">Cytoplasm</keyword>
<feature type="active site" evidence="7 8">
    <location>
        <position position="154"/>
    </location>
</feature>
<evidence type="ECO:0000256" key="7">
    <source>
        <dbReference type="HAMAP-Rule" id="MF_00150"/>
    </source>
</evidence>
<evidence type="ECO:0000256" key="3">
    <source>
        <dbReference type="ARBA" id="ARBA00022605"/>
    </source>
</evidence>
<proteinExistence type="inferred from homology"/>
<dbReference type="EC" id="1.2.1.38" evidence="7"/>
<evidence type="ECO:0000256" key="8">
    <source>
        <dbReference type="PROSITE-ProRule" id="PRU10010"/>
    </source>
</evidence>
<comment type="pathway">
    <text evidence="1 7">Amino-acid biosynthesis; L-arginine biosynthesis; N(2)-acetyl-L-ornithine from L-glutamate: step 3/4.</text>
</comment>
<dbReference type="KEGG" id="ock:EXM22_05210"/>